<gene>
    <name evidence="3" type="ORF">BLNAU_723</name>
</gene>
<dbReference type="PANTHER" id="PTHR14208">
    <property type="entry name" value="BASIC LEUCINE ZIPPER AND W2 DOMAIN-CONTAINING PROTEIN"/>
    <property type="match status" value="1"/>
</dbReference>
<feature type="compositionally biased region" description="Acidic residues" evidence="1">
    <location>
        <begin position="435"/>
        <end position="444"/>
    </location>
</feature>
<evidence type="ECO:0000313" key="3">
    <source>
        <dbReference type="EMBL" id="KAK2964192.1"/>
    </source>
</evidence>
<evidence type="ECO:0000259" key="2">
    <source>
        <dbReference type="PROSITE" id="PS51363"/>
    </source>
</evidence>
<reference evidence="3 4" key="1">
    <citation type="journal article" date="2022" name="bioRxiv">
        <title>Genomics of Preaxostyla Flagellates Illuminates Evolutionary Transitions and the Path Towards Mitochondrial Loss.</title>
        <authorList>
            <person name="Novak L.V.F."/>
            <person name="Treitli S.C."/>
            <person name="Pyrih J."/>
            <person name="Halakuc P."/>
            <person name="Pipaliya S.V."/>
            <person name="Vacek V."/>
            <person name="Brzon O."/>
            <person name="Soukal P."/>
            <person name="Eme L."/>
            <person name="Dacks J.B."/>
            <person name="Karnkowska A."/>
            <person name="Elias M."/>
            <person name="Hampl V."/>
        </authorList>
    </citation>
    <scope>NUCLEOTIDE SEQUENCE [LARGE SCALE GENOMIC DNA]</scope>
    <source>
        <strain evidence="3">NAU3</strain>
        <tissue evidence="3">Gut</tissue>
    </source>
</reference>
<feature type="domain" description="W2" evidence="2">
    <location>
        <begin position="255"/>
        <end position="423"/>
    </location>
</feature>
<name>A0ABQ9YKA7_9EUKA</name>
<dbReference type="PROSITE" id="PS51363">
    <property type="entry name" value="W2"/>
    <property type="match status" value="1"/>
</dbReference>
<proteinExistence type="predicted"/>
<dbReference type="Gene3D" id="1.25.40.180">
    <property type="match status" value="1"/>
</dbReference>
<evidence type="ECO:0000313" key="4">
    <source>
        <dbReference type="Proteomes" id="UP001281761"/>
    </source>
</evidence>
<dbReference type="InterPro" id="IPR016024">
    <property type="entry name" value="ARM-type_fold"/>
</dbReference>
<dbReference type="EMBL" id="JARBJD010000003">
    <property type="protein sequence ID" value="KAK2964192.1"/>
    <property type="molecule type" value="Genomic_DNA"/>
</dbReference>
<dbReference type="InterPro" id="IPR057397">
    <property type="entry name" value="HEAT_5MP1_2"/>
</dbReference>
<accession>A0ABQ9YKA7</accession>
<dbReference type="PANTHER" id="PTHR14208:SF2">
    <property type="entry name" value="PROTEIN KRASAVIETZ"/>
    <property type="match status" value="1"/>
</dbReference>
<dbReference type="InterPro" id="IPR051245">
    <property type="entry name" value="eIF5-mimic_regulator"/>
</dbReference>
<dbReference type="SMART" id="SM00515">
    <property type="entry name" value="eIF5C"/>
    <property type="match status" value="1"/>
</dbReference>
<organism evidence="3 4">
    <name type="scientific">Blattamonas nauphoetae</name>
    <dbReference type="NCBI Taxonomy" id="2049346"/>
    <lineage>
        <taxon>Eukaryota</taxon>
        <taxon>Metamonada</taxon>
        <taxon>Preaxostyla</taxon>
        <taxon>Oxymonadida</taxon>
        <taxon>Blattamonas</taxon>
    </lineage>
</organism>
<feature type="region of interest" description="Disordered" evidence="1">
    <location>
        <begin position="424"/>
        <end position="444"/>
    </location>
</feature>
<comment type="caution">
    <text evidence="3">The sequence shown here is derived from an EMBL/GenBank/DDBJ whole genome shotgun (WGS) entry which is preliminary data.</text>
</comment>
<feature type="compositionally biased region" description="Basic and acidic residues" evidence="1">
    <location>
        <begin position="424"/>
        <end position="434"/>
    </location>
</feature>
<dbReference type="Pfam" id="PF02020">
    <property type="entry name" value="W2"/>
    <property type="match status" value="1"/>
</dbReference>
<dbReference type="Proteomes" id="UP001281761">
    <property type="component" value="Unassembled WGS sequence"/>
</dbReference>
<dbReference type="SUPFAM" id="SSF48371">
    <property type="entry name" value="ARM repeat"/>
    <property type="match status" value="1"/>
</dbReference>
<protein>
    <submittedName>
        <fullName evidence="3">ARM repeat superfamily protein</fullName>
    </submittedName>
</protein>
<keyword evidence="4" id="KW-1185">Reference proteome</keyword>
<evidence type="ECO:0000256" key="1">
    <source>
        <dbReference type="SAM" id="MobiDB-lite"/>
    </source>
</evidence>
<dbReference type="Pfam" id="PF25504">
    <property type="entry name" value="HEAT_5MP1_2"/>
    <property type="match status" value="1"/>
</dbReference>
<sequence length="444" mass="51248">MTTNKKALPSLAGVRHRVRKRQRVIAADPDKFISTLCSVLDQTMDPDQVFPLIDRQNEDDLDFHRYGDIFFDVFISGGIGACLGHVDPTKEPYKYSFYFIHKSQAPNAREQYDEIIELLRQFIRRKPYLEKYLKQDIEMLLNSFLLLDPIYQEATTTAAAYLIGGKILRPDALNSLRKNDSNVASGQAISILSTIICKLQNDLKFDIQVIIKMFKDGHVFKHLMDFFPPQKRTKEHFTEHFNSLNLNAIVVVTQKTATKETISELHDQIVHLIEDELDEKKIIEELTEEQVENSFTTSDMLKTIFSSVMDAVDWSTKSQQQTEQAIQQIEDYAGLFVPFAAGHEKDQLQFMNDIQQWCYDRSTQAKSFLPIIRALYFVDAIEEDVIIEWYKRGATTRGKELFKGQIEPMIQWFALAEEMTPEEAKEMDEARIAIDEDSGEEEAS</sequence>
<dbReference type="InterPro" id="IPR003307">
    <property type="entry name" value="W2_domain"/>
</dbReference>